<evidence type="ECO:0000313" key="1">
    <source>
        <dbReference type="EMBL" id="GBM73652.1"/>
    </source>
</evidence>
<comment type="caution">
    <text evidence="1">The sequence shown here is derived from an EMBL/GenBank/DDBJ whole genome shotgun (WGS) entry which is preliminary data.</text>
</comment>
<sequence>MDTCADLVCVCGNHNCIHKHHKDIIKPIVYKSGLPQTEHQEEYRKYAYEPPVKSLKPYSQNWINEVSAQGPCIQYPAHFHTKPVLKPRFDASLRNAHLPNCRIQHPTHTHKADEFCHDHRQCCECISPEQTCGHGPYIPKTSSAQKPVCHPDRPNVVELPSLDKSGSRDCAKCSEIFSPLKKSLSEKHPPPKRMEETLEDCHELCKSHCEHADEIEGCCCRCCTCRGCPSCRTECCHPCNFSYGREKVATHCTVINKVHLNSNEQDQPCEKHPCGCYFVPNVNE</sequence>
<dbReference type="AlphaFoldDB" id="A0A4Y2I8C4"/>
<evidence type="ECO:0000313" key="2">
    <source>
        <dbReference type="Proteomes" id="UP000499080"/>
    </source>
</evidence>
<dbReference type="Proteomes" id="UP000499080">
    <property type="component" value="Unassembled WGS sequence"/>
</dbReference>
<accession>A0A4Y2I8C4</accession>
<dbReference type="EMBL" id="BGPR01002450">
    <property type="protein sequence ID" value="GBM73652.1"/>
    <property type="molecule type" value="Genomic_DNA"/>
</dbReference>
<gene>
    <name evidence="1" type="ORF">AVEN_195944_1</name>
</gene>
<name>A0A4Y2I8C4_ARAVE</name>
<reference evidence="1 2" key="1">
    <citation type="journal article" date="2019" name="Sci. Rep.">
        <title>Orb-weaving spider Araneus ventricosus genome elucidates the spidroin gene catalogue.</title>
        <authorList>
            <person name="Kono N."/>
            <person name="Nakamura H."/>
            <person name="Ohtoshi R."/>
            <person name="Moran D.A.P."/>
            <person name="Shinohara A."/>
            <person name="Yoshida Y."/>
            <person name="Fujiwara M."/>
            <person name="Mori M."/>
            <person name="Tomita M."/>
            <person name="Arakawa K."/>
        </authorList>
    </citation>
    <scope>NUCLEOTIDE SEQUENCE [LARGE SCALE GENOMIC DNA]</scope>
</reference>
<protein>
    <submittedName>
        <fullName evidence="1">Uncharacterized protein</fullName>
    </submittedName>
</protein>
<proteinExistence type="predicted"/>
<organism evidence="1 2">
    <name type="scientific">Araneus ventricosus</name>
    <name type="common">Orbweaver spider</name>
    <name type="synonym">Epeira ventricosa</name>
    <dbReference type="NCBI Taxonomy" id="182803"/>
    <lineage>
        <taxon>Eukaryota</taxon>
        <taxon>Metazoa</taxon>
        <taxon>Ecdysozoa</taxon>
        <taxon>Arthropoda</taxon>
        <taxon>Chelicerata</taxon>
        <taxon>Arachnida</taxon>
        <taxon>Araneae</taxon>
        <taxon>Araneomorphae</taxon>
        <taxon>Entelegynae</taxon>
        <taxon>Araneoidea</taxon>
        <taxon>Araneidae</taxon>
        <taxon>Araneus</taxon>
    </lineage>
</organism>
<dbReference type="OrthoDB" id="6435868at2759"/>
<keyword evidence="2" id="KW-1185">Reference proteome</keyword>